<proteinExistence type="predicted"/>
<dbReference type="GeneID" id="80333155"/>
<name>A0A516NKE2_9NOCA</name>
<accession>A0A516NKE2</accession>
<evidence type="ECO:0000256" key="1">
    <source>
        <dbReference type="SAM" id="SignalP"/>
    </source>
</evidence>
<organism evidence="2 3">
    <name type="scientific">Nocardia otitidiscaviarum</name>
    <dbReference type="NCBI Taxonomy" id="1823"/>
    <lineage>
        <taxon>Bacteria</taxon>
        <taxon>Bacillati</taxon>
        <taxon>Actinomycetota</taxon>
        <taxon>Actinomycetes</taxon>
        <taxon>Mycobacteriales</taxon>
        <taxon>Nocardiaceae</taxon>
        <taxon>Nocardia</taxon>
    </lineage>
</organism>
<protein>
    <recommendedName>
        <fullName evidence="4">Secreted protein</fullName>
    </recommendedName>
</protein>
<feature type="chain" id="PRO_5022033729" description="Secreted protein" evidence="1">
    <location>
        <begin position="33"/>
        <end position="137"/>
    </location>
</feature>
<gene>
    <name evidence="2" type="ORF">FOH10_12265</name>
</gene>
<feature type="signal peptide" evidence="1">
    <location>
        <begin position="1"/>
        <end position="32"/>
    </location>
</feature>
<dbReference type="Proteomes" id="UP000317039">
    <property type="component" value="Chromosome"/>
</dbReference>
<evidence type="ECO:0000313" key="3">
    <source>
        <dbReference type="Proteomes" id="UP000317039"/>
    </source>
</evidence>
<dbReference type="RefSeq" id="WP_143980794.1">
    <property type="nucleotide sequence ID" value="NZ_CP041695.1"/>
</dbReference>
<reference evidence="2 3" key="1">
    <citation type="submission" date="2019-07" db="EMBL/GenBank/DDBJ databases">
        <title>Complete Genome Sequence and Methylome Analysis of Nocardia otitidis-caviarum NEB252.</title>
        <authorList>
            <person name="Fomenkov A."/>
            <person name="Anton B.P."/>
            <person name="Vincze T."/>
            <person name="Roberts R.J."/>
        </authorList>
    </citation>
    <scope>NUCLEOTIDE SEQUENCE [LARGE SCALE GENOMIC DNA]</scope>
    <source>
        <strain evidence="2 3">NEB252</strain>
    </source>
</reference>
<keyword evidence="1" id="KW-0732">Signal</keyword>
<dbReference type="KEGG" id="nod:FOH10_12265"/>
<evidence type="ECO:0000313" key="2">
    <source>
        <dbReference type="EMBL" id="QDP79373.1"/>
    </source>
</evidence>
<dbReference type="AlphaFoldDB" id="A0A516NKE2"/>
<sequence>MTSFARSVTRITATAAVAAGAALALGTGTAAADEWPVQQPNSPVSVFEAEGFLTPTDLDYWNPLNTGYRLTSPYGNSTRIVCTAFHGVIMECYQADQDGNPHKLARLPFNFPNITGSSQPGGGPSHFVYPGYLPGIS</sequence>
<evidence type="ECO:0008006" key="4">
    <source>
        <dbReference type="Google" id="ProtNLM"/>
    </source>
</evidence>
<dbReference type="EMBL" id="CP041695">
    <property type="protein sequence ID" value="QDP79373.1"/>
    <property type="molecule type" value="Genomic_DNA"/>
</dbReference>